<keyword evidence="1" id="KW-0645">Protease</keyword>
<dbReference type="GO" id="GO:0006509">
    <property type="term" value="P:membrane protein ectodomain proteolysis"/>
    <property type="evidence" value="ECO:0007669"/>
    <property type="project" value="TreeGrafter"/>
</dbReference>
<reference evidence="9" key="1">
    <citation type="journal article" date="2011" name="PLoS ONE">
        <title>A deep insight into the sialotranscriptome of the gulf coast tick, Amblyomma maculatum.</title>
        <authorList>
            <person name="Karim S."/>
            <person name="Singh P."/>
            <person name="Ribeiro J.M."/>
        </authorList>
    </citation>
    <scope>NUCLEOTIDE SEQUENCE</scope>
    <source>
        <tissue evidence="9">Salivary gland</tissue>
    </source>
</reference>
<organism evidence="9">
    <name type="scientific">Amblyomma maculatum</name>
    <name type="common">Gulf Coast tick</name>
    <dbReference type="NCBI Taxonomy" id="34609"/>
    <lineage>
        <taxon>Eukaryota</taxon>
        <taxon>Metazoa</taxon>
        <taxon>Ecdysozoa</taxon>
        <taxon>Arthropoda</taxon>
        <taxon>Chelicerata</taxon>
        <taxon>Arachnida</taxon>
        <taxon>Acari</taxon>
        <taxon>Parasitiformes</taxon>
        <taxon>Ixodida</taxon>
        <taxon>Ixodoidea</taxon>
        <taxon>Ixodidae</taxon>
        <taxon>Amblyomminae</taxon>
        <taxon>Amblyomma</taxon>
    </lineage>
</organism>
<dbReference type="PANTHER" id="PTHR11905">
    <property type="entry name" value="ADAM A DISINTEGRIN AND METALLOPROTEASE DOMAIN"/>
    <property type="match status" value="1"/>
</dbReference>
<dbReference type="Pfam" id="PF01421">
    <property type="entry name" value="Reprolysin"/>
    <property type="match status" value="1"/>
</dbReference>
<feature type="active site" evidence="5">
    <location>
        <position position="320"/>
    </location>
</feature>
<evidence type="ECO:0000256" key="2">
    <source>
        <dbReference type="ARBA" id="ARBA00022801"/>
    </source>
</evidence>
<feature type="binding site" evidence="5">
    <location>
        <position position="323"/>
    </location>
    <ligand>
        <name>Zn(2+)</name>
        <dbReference type="ChEBI" id="CHEBI:29105"/>
        <note>catalytic</note>
    </ligand>
</feature>
<keyword evidence="4" id="KW-0482">Metalloprotease</keyword>
<dbReference type="GO" id="GO:0004222">
    <property type="term" value="F:metalloendopeptidase activity"/>
    <property type="evidence" value="ECO:0007669"/>
    <property type="project" value="InterPro"/>
</dbReference>
<dbReference type="InterPro" id="IPR001590">
    <property type="entry name" value="Peptidase_M12B"/>
</dbReference>
<name>G3MPE9_AMBMU</name>
<dbReference type="InterPro" id="IPR024079">
    <property type="entry name" value="MetalloPept_cat_dom_sf"/>
</dbReference>
<keyword evidence="3 5" id="KW-0862">Zinc</keyword>
<evidence type="ECO:0000256" key="7">
    <source>
        <dbReference type="SAM" id="SignalP"/>
    </source>
</evidence>
<dbReference type="PANTHER" id="PTHR11905:SF159">
    <property type="entry name" value="ADAM METALLOPROTEASE"/>
    <property type="match status" value="1"/>
</dbReference>
<comment type="caution">
    <text evidence="5">Lacks conserved residue(s) required for the propagation of feature annotation.</text>
</comment>
<dbReference type="Gene3D" id="3.40.390.10">
    <property type="entry name" value="Collagenase (Catalytic Domain)"/>
    <property type="match status" value="1"/>
</dbReference>
<feature type="region of interest" description="Disordered" evidence="6">
    <location>
        <begin position="487"/>
        <end position="507"/>
    </location>
</feature>
<proteinExistence type="evidence at transcript level"/>
<dbReference type="CDD" id="cd04272">
    <property type="entry name" value="ZnMc_salivary_gland_MPs"/>
    <property type="match status" value="1"/>
</dbReference>
<dbReference type="AlphaFoldDB" id="G3MPE9"/>
<feature type="binding site" evidence="5">
    <location>
        <position position="319"/>
    </location>
    <ligand>
        <name>Zn(2+)</name>
        <dbReference type="ChEBI" id="CHEBI:29105"/>
        <note>catalytic</note>
    </ligand>
</feature>
<protein>
    <recommendedName>
        <fullName evidence="8">Peptidase M12B domain-containing protein</fullName>
    </recommendedName>
</protein>
<feature type="binding site" evidence="5">
    <location>
        <position position="329"/>
    </location>
    <ligand>
        <name>Zn(2+)</name>
        <dbReference type="ChEBI" id="CHEBI:29105"/>
        <note>catalytic</note>
    </ligand>
</feature>
<feature type="signal peptide" evidence="7">
    <location>
        <begin position="1"/>
        <end position="16"/>
    </location>
</feature>
<dbReference type="PROSITE" id="PS50215">
    <property type="entry name" value="ADAM_MEPRO"/>
    <property type="match status" value="1"/>
</dbReference>
<dbReference type="InterPro" id="IPR034030">
    <property type="entry name" value="ZnMc_salivary_gland_MPs"/>
</dbReference>
<feature type="chain" id="PRO_5003447211" description="Peptidase M12B domain-containing protein" evidence="7">
    <location>
        <begin position="17"/>
        <end position="555"/>
    </location>
</feature>
<feature type="domain" description="Peptidase M12B" evidence="8">
    <location>
        <begin position="171"/>
        <end position="391"/>
    </location>
</feature>
<sequence>MYFAAFVVCLILQAEALQKSRIVYPRLLEERSSDGRMVVHVQDDLTLNLRKASVAAPQLRVLTEENGRPVTEFYKGEDIDKHLYEDEVKIATVMVQKGRYGVQMRGLVGPKHRIRPMPVMEKSADAVLPHAIHEIEQEEMLDKTLKHGETARQAILSEREAQNSRNYPDVVYIELFVVSDRRHHHYFKDTNHLLWYLCIAVNSANLRYRATSDPKVRLVLTGVEKPQQEPYADVSQNDYLYDDGTITNFRRYAYAKKTAYGHPDLVYLITGYDVYTEINGKASDAGLGIGYVSGVCTSYYVALGEDKPGLFTGVHTLTHEIAHLLGAKHDGDGVDMDTPGHPGAKGCPWKNGHIMSYINNGPEHHQFSRCSLEQMRYVLRLRGQQCWNLTAEGYYVRNWYPGMTVAFRDFCDNLVPDKNKYTFETVTVNSEMCRVLCYYYRTYAYNVFGDGSTYKVSYKYEEDALDFMPCQENMVCIQGRCVKNPVPTTQTTQSTQPPPTVTTEAEKWTTTKTDITSTQCDCDDETADTSTTTVLTQKPTRKFKRFFPWRHRDRK</sequence>
<evidence type="ECO:0000256" key="1">
    <source>
        <dbReference type="ARBA" id="ARBA00022670"/>
    </source>
</evidence>
<keyword evidence="7" id="KW-0732">Signal</keyword>
<dbReference type="SUPFAM" id="SSF55486">
    <property type="entry name" value="Metalloproteases ('zincins'), catalytic domain"/>
    <property type="match status" value="1"/>
</dbReference>
<evidence type="ECO:0000313" key="9">
    <source>
        <dbReference type="EMBL" id="AEO35367.1"/>
    </source>
</evidence>
<dbReference type="EMBL" id="JO843750">
    <property type="protein sequence ID" value="AEO35367.1"/>
    <property type="molecule type" value="mRNA"/>
</dbReference>
<evidence type="ECO:0000256" key="6">
    <source>
        <dbReference type="SAM" id="MobiDB-lite"/>
    </source>
</evidence>
<dbReference type="GO" id="GO:0046872">
    <property type="term" value="F:metal ion binding"/>
    <property type="evidence" value="ECO:0007669"/>
    <property type="project" value="UniProtKB-KW"/>
</dbReference>
<evidence type="ECO:0000259" key="8">
    <source>
        <dbReference type="PROSITE" id="PS50215"/>
    </source>
</evidence>
<evidence type="ECO:0000256" key="5">
    <source>
        <dbReference type="PROSITE-ProRule" id="PRU00276"/>
    </source>
</evidence>
<keyword evidence="2" id="KW-0378">Hydrolase</keyword>
<accession>G3MPE9</accession>
<evidence type="ECO:0000256" key="3">
    <source>
        <dbReference type="ARBA" id="ARBA00022833"/>
    </source>
</evidence>
<evidence type="ECO:0000256" key="4">
    <source>
        <dbReference type="ARBA" id="ARBA00023049"/>
    </source>
</evidence>
<keyword evidence="5" id="KW-0479">Metal-binding</keyword>